<dbReference type="Proteomes" id="UP001055117">
    <property type="component" value="Unassembled WGS sequence"/>
</dbReference>
<gene>
    <name evidence="2" type="ORF">AFCDBAGC_0513</name>
</gene>
<keyword evidence="3" id="KW-1185">Reference proteome</keyword>
<organism evidence="2 3">
    <name type="scientific">Methylobacterium cerastii</name>
    <dbReference type="NCBI Taxonomy" id="932741"/>
    <lineage>
        <taxon>Bacteria</taxon>
        <taxon>Pseudomonadati</taxon>
        <taxon>Pseudomonadota</taxon>
        <taxon>Alphaproteobacteria</taxon>
        <taxon>Hyphomicrobiales</taxon>
        <taxon>Methylobacteriaceae</taxon>
        <taxon>Methylobacterium</taxon>
    </lineage>
</organism>
<accession>A0ABQ4QBT0</accession>
<name>A0ABQ4QBT0_9HYPH</name>
<evidence type="ECO:0000256" key="1">
    <source>
        <dbReference type="SAM" id="MobiDB-lite"/>
    </source>
</evidence>
<dbReference type="EMBL" id="BPQG01000006">
    <property type="protein sequence ID" value="GJD42674.1"/>
    <property type="molecule type" value="Genomic_DNA"/>
</dbReference>
<feature type="region of interest" description="Disordered" evidence="1">
    <location>
        <begin position="1"/>
        <end position="29"/>
    </location>
</feature>
<evidence type="ECO:0000313" key="3">
    <source>
        <dbReference type="Proteomes" id="UP001055117"/>
    </source>
</evidence>
<reference evidence="2 3" key="1">
    <citation type="journal article" date="2021" name="Front. Microbiol.">
        <title>Comprehensive Comparative Genomics and Phenotyping of Methylobacterium Species.</title>
        <authorList>
            <person name="Alessa O."/>
            <person name="Ogura Y."/>
            <person name="Fujitani Y."/>
            <person name="Takami H."/>
            <person name="Hayashi T."/>
            <person name="Sahin N."/>
            <person name="Tani A."/>
        </authorList>
    </citation>
    <scope>NUCLEOTIDE SEQUENCE [LARGE SCALE GENOMIC DNA]</scope>
    <source>
        <strain evidence="2 3">DSM 23679</strain>
    </source>
</reference>
<sequence>MWRETGLWGDANGAGARMNQTRGPAALNR</sequence>
<comment type="caution">
    <text evidence="2">The sequence shown here is derived from an EMBL/GenBank/DDBJ whole genome shotgun (WGS) entry which is preliminary data.</text>
</comment>
<protein>
    <submittedName>
        <fullName evidence="2">Uncharacterized protein</fullName>
    </submittedName>
</protein>
<proteinExistence type="predicted"/>
<evidence type="ECO:0000313" key="2">
    <source>
        <dbReference type="EMBL" id="GJD42674.1"/>
    </source>
</evidence>